<dbReference type="Proteomes" id="UP000030653">
    <property type="component" value="Unassembled WGS sequence"/>
</dbReference>
<feature type="compositionally biased region" description="Pro residues" evidence="1">
    <location>
        <begin position="346"/>
        <end position="361"/>
    </location>
</feature>
<dbReference type="EMBL" id="JH795856">
    <property type="protein sequence ID" value="EJU05306.1"/>
    <property type="molecule type" value="Genomic_DNA"/>
</dbReference>
<sequence length="655" mass="74113">MVGPPPNNELLNLYRQARSPQEGLANVAKYVGEFMALLRLDMEISGFFVAPVPGNIGQAVNCNDHWFLGAPLKARPGFDHPVGGSWQIPDPPVIAAAPMDVDDEDCFEAYTPDGLPQTVGGNEADGKTKTSASATPLIEEEDEDLVIHYDDAPVTRALGRAFKDSEVVQAREDIRRIQAHPDSIARELVKLDWHARKRTCHLHIIAFMLIWRGKLEVGSWTHGEKKRVIQDPTAVYDVPLVVDSLDNEIRFGRNLEPDQIIDASDAIDTPSPSREGSVSIRRTLGKKKLGRPPKLVVKITPTPTPSLGPETSHASTSVSAETPQPKRRGRPPKNPKPKLPEVIPVPQTPPAAPTPLSPKNPTPVVSKPATPPSPQPIQLAEDVDFHRYVEDPRRDNKRFFTDAQVIETQQVILDRGKDLEHARDWIEQFDWNTRRKLCRLHLNAFLFEQLGNTEFHEILERLHRKRLRLVGWPHICELPGGQHVGNWNKLQIEALFTAIWSETLRFAKWDPLEQAKDYPYLIEDTLGGKHSPKPEQVDIERDHDPLSLTYGLPMDLRKLYLAHLARDQARGKGKERADGFGLGELEGEEEGEREREETPSSEGRRYGLRKRRESATHGEERRRKRQLEERESPESKRAKLADWMAPYLARVERED</sequence>
<accession>M5G4W5</accession>
<organism evidence="2 3">
    <name type="scientific">Dacryopinax primogenitus (strain DJM 731)</name>
    <name type="common">Brown rot fungus</name>
    <dbReference type="NCBI Taxonomy" id="1858805"/>
    <lineage>
        <taxon>Eukaryota</taxon>
        <taxon>Fungi</taxon>
        <taxon>Dikarya</taxon>
        <taxon>Basidiomycota</taxon>
        <taxon>Agaricomycotina</taxon>
        <taxon>Dacrymycetes</taxon>
        <taxon>Dacrymycetales</taxon>
        <taxon>Dacrymycetaceae</taxon>
        <taxon>Dacryopinax</taxon>
    </lineage>
</organism>
<dbReference type="HOGENOM" id="CLU_418569_0_0_1"/>
<name>M5G4W5_DACPD</name>
<evidence type="ECO:0000256" key="1">
    <source>
        <dbReference type="SAM" id="MobiDB-lite"/>
    </source>
</evidence>
<feature type="compositionally biased region" description="Basic and acidic residues" evidence="1">
    <location>
        <begin position="613"/>
        <end position="640"/>
    </location>
</feature>
<evidence type="ECO:0000313" key="2">
    <source>
        <dbReference type="EMBL" id="EJU05306.1"/>
    </source>
</evidence>
<feature type="compositionally biased region" description="Basic residues" evidence="1">
    <location>
        <begin position="325"/>
        <end position="336"/>
    </location>
</feature>
<keyword evidence="3" id="KW-1185">Reference proteome</keyword>
<reference evidence="2 3" key="1">
    <citation type="journal article" date="2012" name="Science">
        <title>The Paleozoic origin of enzymatic lignin decomposition reconstructed from 31 fungal genomes.</title>
        <authorList>
            <person name="Floudas D."/>
            <person name="Binder M."/>
            <person name="Riley R."/>
            <person name="Barry K."/>
            <person name="Blanchette R.A."/>
            <person name="Henrissat B."/>
            <person name="Martinez A.T."/>
            <person name="Otillar R."/>
            <person name="Spatafora J.W."/>
            <person name="Yadav J.S."/>
            <person name="Aerts A."/>
            <person name="Benoit I."/>
            <person name="Boyd A."/>
            <person name="Carlson A."/>
            <person name="Copeland A."/>
            <person name="Coutinho P.M."/>
            <person name="de Vries R.P."/>
            <person name="Ferreira P."/>
            <person name="Findley K."/>
            <person name="Foster B."/>
            <person name="Gaskell J."/>
            <person name="Glotzer D."/>
            <person name="Gorecki P."/>
            <person name="Heitman J."/>
            <person name="Hesse C."/>
            <person name="Hori C."/>
            <person name="Igarashi K."/>
            <person name="Jurgens J.A."/>
            <person name="Kallen N."/>
            <person name="Kersten P."/>
            <person name="Kohler A."/>
            <person name="Kuees U."/>
            <person name="Kumar T.K.A."/>
            <person name="Kuo A."/>
            <person name="LaButti K."/>
            <person name="Larrondo L.F."/>
            <person name="Lindquist E."/>
            <person name="Ling A."/>
            <person name="Lombard V."/>
            <person name="Lucas S."/>
            <person name="Lundell T."/>
            <person name="Martin R."/>
            <person name="McLaughlin D.J."/>
            <person name="Morgenstern I."/>
            <person name="Morin E."/>
            <person name="Murat C."/>
            <person name="Nagy L.G."/>
            <person name="Nolan M."/>
            <person name="Ohm R.A."/>
            <person name="Patyshakuliyeva A."/>
            <person name="Rokas A."/>
            <person name="Ruiz-Duenas F.J."/>
            <person name="Sabat G."/>
            <person name="Salamov A."/>
            <person name="Samejima M."/>
            <person name="Schmutz J."/>
            <person name="Slot J.C."/>
            <person name="St John F."/>
            <person name="Stenlid J."/>
            <person name="Sun H."/>
            <person name="Sun S."/>
            <person name="Syed K."/>
            <person name="Tsang A."/>
            <person name="Wiebenga A."/>
            <person name="Young D."/>
            <person name="Pisabarro A."/>
            <person name="Eastwood D.C."/>
            <person name="Martin F."/>
            <person name="Cullen D."/>
            <person name="Grigoriev I.V."/>
            <person name="Hibbett D.S."/>
        </authorList>
    </citation>
    <scope>NUCLEOTIDE SEQUENCE [LARGE SCALE GENOMIC DNA]</scope>
    <source>
        <strain evidence="2 3">DJM-731 SS1</strain>
    </source>
</reference>
<feature type="region of interest" description="Disordered" evidence="1">
    <location>
        <begin position="262"/>
        <end position="377"/>
    </location>
</feature>
<dbReference type="GeneID" id="63686036"/>
<feature type="region of interest" description="Disordered" evidence="1">
    <location>
        <begin position="524"/>
        <end position="544"/>
    </location>
</feature>
<feature type="region of interest" description="Disordered" evidence="1">
    <location>
        <begin position="571"/>
        <end position="643"/>
    </location>
</feature>
<feature type="compositionally biased region" description="Basic and acidic residues" evidence="1">
    <location>
        <begin position="532"/>
        <end position="544"/>
    </location>
</feature>
<feature type="compositionally biased region" description="Polar residues" evidence="1">
    <location>
        <begin position="312"/>
        <end position="322"/>
    </location>
</feature>
<dbReference type="AlphaFoldDB" id="M5G4W5"/>
<gene>
    <name evidence="2" type="ORF">DACRYDRAFT_13374</name>
</gene>
<feature type="compositionally biased region" description="Basic and acidic residues" evidence="1">
    <location>
        <begin position="592"/>
        <end position="605"/>
    </location>
</feature>
<proteinExistence type="predicted"/>
<protein>
    <submittedName>
        <fullName evidence="2">Uncharacterized protein</fullName>
    </submittedName>
</protein>
<dbReference type="RefSeq" id="XP_040632200.1">
    <property type="nucleotide sequence ID" value="XM_040770974.1"/>
</dbReference>
<dbReference type="OrthoDB" id="3349809at2759"/>
<evidence type="ECO:0000313" key="3">
    <source>
        <dbReference type="Proteomes" id="UP000030653"/>
    </source>
</evidence>